<dbReference type="Proteomes" id="UP000051260">
    <property type="component" value="Unassembled WGS sequence"/>
</dbReference>
<dbReference type="PRINTS" id="PR00038">
    <property type="entry name" value="HTHLUXR"/>
</dbReference>
<dbReference type="PROSITE" id="PS50043">
    <property type="entry name" value="HTH_LUXR_2"/>
    <property type="match status" value="1"/>
</dbReference>
<dbReference type="GO" id="GO:0006355">
    <property type="term" value="P:regulation of DNA-templated transcription"/>
    <property type="evidence" value="ECO:0007669"/>
    <property type="project" value="InterPro"/>
</dbReference>
<dbReference type="PANTHER" id="PTHR44688">
    <property type="entry name" value="DNA-BINDING TRANSCRIPTIONAL ACTIVATOR DEVR_DOSR"/>
    <property type="match status" value="1"/>
</dbReference>
<dbReference type="InterPro" id="IPR005143">
    <property type="entry name" value="TF_LuxR_autoind-bd_dom"/>
</dbReference>
<accession>A0A0N7M8N7</accession>
<dbReference type="Gene3D" id="3.30.450.80">
    <property type="entry name" value="Transcription factor LuxR-like, autoinducer-binding domain"/>
    <property type="match status" value="1"/>
</dbReference>
<evidence type="ECO:0000256" key="1">
    <source>
        <dbReference type="ARBA" id="ARBA00023015"/>
    </source>
</evidence>
<dbReference type="SUPFAM" id="SSF46894">
    <property type="entry name" value="C-terminal effector domain of the bipartite response regulators"/>
    <property type="match status" value="1"/>
</dbReference>
<dbReference type="Pfam" id="PF00196">
    <property type="entry name" value="GerE"/>
    <property type="match status" value="1"/>
</dbReference>
<dbReference type="PANTHER" id="PTHR44688:SF16">
    <property type="entry name" value="DNA-BINDING TRANSCRIPTIONAL ACTIVATOR DEVR_DOSR"/>
    <property type="match status" value="1"/>
</dbReference>
<feature type="domain" description="HTH luxR-type" evidence="4">
    <location>
        <begin position="163"/>
        <end position="228"/>
    </location>
</feature>
<sequence>MKLIDLAALDQQEKSTADIINSVCEELGFDYASYATLNPVKGDVQGYANYPDEWKIHYGSHGYHHFDPTIYQSVLSIAPVDWGRFNHDEKFNAVFRDAHDFGITPRGLTVPVRGPYGECGILSVTRDCTDSEWESLKKEVMGDLQMAAVHAHDTVMQSGVLAKALYLPALSTREKEILQWVAIGKSQQDIGDILSISHRTVEVHMRSGREKLGALTTPQAIGRAIGLGLIAPG</sequence>
<dbReference type="Pfam" id="PF03472">
    <property type="entry name" value="Autoind_bind"/>
    <property type="match status" value="1"/>
</dbReference>
<evidence type="ECO:0000259" key="4">
    <source>
        <dbReference type="PROSITE" id="PS50043"/>
    </source>
</evidence>
<keyword evidence="2" id="KW-0238">DNA-binding</keyword>
<keyword evidence="6" id="KW-1185">Reference proteome</keyword>
<protein>
    <submittedName>
        <fullName evidence="5">Transcriptional activator protein LasR</fullName>
    </submittedName>
</protein>
<keyword evidence="3" id="KW-0804">Transcription</keyword>
<name>A0A0N7M8N7_9RHOB</name>
<keyword evidence="1" id="KW-0805">Transcription regulation</keyword>
<evidence type="ECO:0000313" key="6">
    <source>
        <dbReference type="Proteomes" id="UP000051260"/>
    </source>
</evidence>
<dbReference type="InterPro" id="IPR000792">
    <property type="entry name" value="Tscrpt_reg_LuxR_C"/>
</dbReference>
<dbReference type="InterPro" id="IPR016032">
    <property type="entry name" value="Sig_transdc_resp-reg_C-effctor"/>
</dbReference>
<dbReference type="AlphaFoldDB" id="A0A0N7M8N7"/>
<proteinExistence type="predicted"/>
<evidence type="ECO:0000313" key="5">
    <source>
        <dbReference type="EMBL" id="CUJ89307.1"/>
    </source>
</evidence>
<organism evidence="5 6">
    <name type="scientific">Ruegeria denitrificans</name>
    <dbReference type="NCBI Taxonomy" id="1715692"/>
    <lineage>
        <taxon>Bacteria</taxon>
        <taxon>Pseudomonadati</taxon>
        <taxon>Pseudomonadota</taxon>
        <taxon>Alphaproteobacteria</taxon>
        <taxon>Rhodobacterales</taxon>
        <taxon>Roseobacteraceae</taxon>
        <taxon>Ruegeria</taxon>
    </lineage>
</organism>
<evidence type="ECO:0000256" key="2">
    <source>
        <dbReference type="ARBA" id="ARBA00023125"/>
    </source>
</evidence>
<dbReference type="SUPFAM" id="SSF75516">
    <property type="entry name" value="Pheromone-binding domain of LuxR-like quorum-sensing transcription factors"/>
    <property type="match status" value="1"/>
</dbReference>
<dbReference type="RefSeq" id="WP_058280617.1">
    <property type="nucleotide sequence ID" value="NZ_CYUD01000002.1"/>
</dbReference>
<dbReference type="GO" id="GO:0003677">
    <property type="term" value="F:DNA binding"/>
    <property type="evidence" value="ECO:0007669"/>
    <property type="project" value="UniProtKB-KW"/>
</dbReference>
<dbReference type="InterPro" id="IPR036693">
    <property type="entry name" value="TF_LuxR_autoind-bd_dom_sf"/>
</dbReference>
<dbReference type="EMBL" id="CYUD01000002">
    <property type="protein sequence ID" value="CUJ89307.1"/>
    <property type="molecule type" value="Genomic_DNA"/>
</dbReference>
<gene>
    <name evidence="5" type="primary">lasR</name>
    <name evidence="5" type="ORF">RUE5091_00853</name>
</gene>
<dbReference type="STRING" id="1715692.RUE5091_00853"/>
<dbReference type="SMART" id="SM00421">
    <property type="entry name" value="HTH_LUXR"/>
    <property type="match status" value="1"/>
</dbReference>
<reference evidence="6" key="1">
    <citation type="submission" date="2015-09" db="EMBL/GenBank/DDBJ databases">
        <authorList>
            <person name="Rodrigo-Torres L."/>
            <person name="Arahal D.R."/>
        </authorList>
    </citation>
    <scope>NUCLEOTIDE SEQUENCE [LARGE SCALE GENOMIC DNA]</scope>
    <source>
        <strain evidence="6">CECT 5091</strain>
    </source>
</reference>
<evidence type="ECO:0000256" key="3">
    <source>
        <dbReference type="ARBA" id="ARBA00023163"/>
    </source>
</evidence>
<dbReference type="InterPro" id="IPR036388">
    <property type="entry name" value="WH-like_DNA-bd_sf"/>
</dbReference>
<dbReference type="CDD" id="cd06170">
    <property type="entry name" value="LuxR_C_like"/>
    <property type="match status" value="1"/>
</dbReference>
<dbReference type="Gene3D" id="1.10.10.10">
    <property type="entry name" value="Winged helix-like DNA-binding domain superfamily/Winged helix DNA-binding domain"/>
    <property type="match status" value="1"/>
</dbReference>